<sequence length="446" mass="49415">MTDSLADLDTLVLKCRAERSRDYVSESIRCYKAGAYRSTIVNVWIAIVFDLVDKIRDLALAGDAKAQRINSRYETYIDQINAGNDQGVKNALEFERTIISTCGTELGFFDHQQMRDLQRLREDRHQCAHPSFQSAGIPHRPNAELARLHLRNAVEHVLSQPPIQGRAAIAELLTTVASDYFPTDYHQASIALRQTPLANPSEALIRGLVDSLIFGFAQPESPVAGKIQVGAVLSVLLNSHRATAEPRISQQLSTLIRQVEDQGLPGVARLVATTPEMAGLTDDAARVRLNEFLRSGAEAEVMPALAVGRHPAFATVANQRIHSLETERLAVAIQEHDLGELAKERALQLLSETRSWHTSNDVIEKLIIPLFDNLTPTDVKRIIRMPADTNADLPGSTMYGRFLSQVDRLGVLPEQELDQLVAECNGEFIAAQLKRARERTVEVTRG</sequence>
<dbReference type="EMBL" id="JAEILH010000014">
    <property type="protein sequence ID" value="MBI6623935.1"/>
    <property type="molecule type" value="Genomic_DNA"/>
</dbReference>
<gene>
    <name evidence="1" type="ORF">YA0853_09630</name>
</gene>
<organism evidence="1 2">
    <name type="scientific">Pseudomonas rhodesiae</name>
    <dbReference type="NCBI Taxonomy" id="76760"/>
    <lineage>
        <taxon>Bacteria</taxon>
        <taxon>Pseudomonadati</taxon>
        <taxon>Pseudomonadota</taxon>
        <taxon>Gammaproteobacteria</taxon>
        <taxon>Pseudomonadales</taxon>
        <taxon>Pseudomonadaceae</taxon>
        <taxon>Pseudomonas</taxon>
    </lineage>
</organism>
<protein>
    <submittedName>
        <fullName evidence="1">Uncharacterized protein</fullName>
    </submittedName>
</protein>
<comment type="caution">
    <text evidence="1">The sequence shown here is derived from an EMBL/GenBank/DDBJ whole genome shotgun (WGS) entry which is preliminary data.</text>
</comment>
<reference evidence="1" key="1">
    <citation type="submission" date="2020-12" db="EMBL/GenBank/DDBJ databases">
        <title>Comparative genomic insights into the epidemiology and virulence of plant pathogenic Pseudomonads from Turkey.</title>
        <authorList>
            <person name="Dillon M."/>
            <person name="Ruiz-Bedoya T."/>
            <person name="Bendalovic-Torma C."/>
            <person name="Guttman K.M."/>
            <person name="Kwak H."/>
            <person name="Middleton M.A."/>
            <person name="Wang P.W."/>
            <person name="Horuz S."/>
            <person name="Aysan Y."/>
            <person name="Guttman D.S."/>
        </authorList>
    </citation>
    <scope>NUCLEOTIDE SEQUENCE</scope>
    <source>
        <strain evidence="1">S5_IA_3a</strain>
    </source>
</reference>
<dbReference type="RefSeq" id="WP_050587255.1">
    <property type="nucleotide sequence ID" value="NZ_JAEILH010000014.1"/>
</dbReference>
<accession>A0A8I1E243</accession>
<evidence type="ECO:0000313" key="1">
    <source>
        <dbReference type="EMBL" id="MBI6623935.1"/>
    </source>
</evidence>
<proteinExistence type="predicted"/>
<evidence type="ECO:0000313" key="2">
    <source>
        <dbReference type="Proteomes" id="UP000645865"/>
    </source>
</evidence>
<dbReference type="AlphaFoldDB" id="A0A8I1E243"/>
<dbReference type="Proteomes" id="UP000645865">
    <property type="component" value="Unassembled WGS sequence"/>
</dbReference>
<name>A0A8I1E243_9PSED</name>